<dbReference type="AlphaFoldDB" id="A0AB39L2T6"/>
<dbReference type="EMBL" id="CP163302">
    <property type="protein sequence ID" value="XDP45186.1"/>
    <property type="molecule type" value="Genomic_DNA"/>
</dbReference>
<name>A0AB39L2T6_9MICC</name>
<dbReference type="InterPro" id="IPR036412">
    <property type="entry name" value="HAD-like_sf"/>
</dbReference>
<dbReference type="InterPro" id="IPR023214">
    <property type="entry name" value="HAD_sf"/>
</dbReference>
<dbReference type="Pfam" id="PF13242">
    <property type="entry name" value="Hydrolase_like"/>
    <property type="match status" value="1"/>
</dbReference>
<keyword evidence="1" id="KW-0378">Hydrolase</keyword>
<dbReference type="InterPro" id="IPR006357">
    <property type="entry name" value="HAD-SF_hydro_IIA"/>
</dbReference>
<dbReference type="Gene3D" id="3.40.50.1000">
    <property type="entry name" value="HAD superfamily/HAD-like"/>
    <property type="match status" value="2"/>
</dbReference>
<dbReference type="RefSeq" id="WP_369045755.1">
    <property type="nucleotide sequence ID" value="NZ_CP163302.1"/>
</dbReference>
<dbReference type="GO" id="GO:0016791">
    <property type="term" value="F:phosphatase activity"/>
    <property type="evidence" value="ECO:0007669"/>
    <property type="project" value="TreeGrafter"/>
</dbReference>
<protein>
    <submittedName>
        <fullName evidence="1">HAD-IIA family hydrolase</fullName>
    </submittedName>
</protein>
<proteinExistence type="predicted"/>
<dbReference type="Pfam" id="PF13344">
    <property type="entry name" value="Hydrolase_6"/>
    <property type="match status" value="1"/>
</dbReference>
<sequence length="318" mass="31659">MTPADRLTTAPALDGTDRQAALATLAGIRAWVLDVDGCLMRTAKAGGAGGEAMPGAADLVNYLHGRGDRVLICTNASQQPPRVYAAHLREHGIDVPDEDFVTAGSAAADYISIHHPGARVLAVGGAGITASLRATGHEIADPHETGSTAGTIADVVLVAADDAYTSAQLNAAALAVDAGALLYTTVDVPWFHGGIHKSLVVSGAVAHAIGWAAGVMPTVLGKPSPALGEALLHRIGAASGAAASGAGPAAASTVAVVGDAIVETQLARSMGATSVLVLTGSTTPEKLAQRTGADVPDLSLPSVADLNALLTTQSTTVS</sequence>
<dbReference type="KEGG" id="spue:AB5L97_18285"/>
<evidence type="ECO:0000313" key="1">
    <source>
        <dbReference type="EMBL" id="XDP45186.1"/>
    </source>
</evidence>
<dbReference type="SUPFAM" id="SSF56784">
    <property type="entry name" value="HAD-like"/>
    <property type="match status" value="1"/>
</dbReference>
<dbReference type="PANTHER" id="PTHR19288">
    <property type="entry name" value="4-NITROPHENYLPHOSPHATASE-RELATED"/>
    <property type="match status" value="1"/>
</dbReference>
<accession>A0AB39L2T6</accession>
<dbReference type="GO" id="GO:0005737">
    <property type="term" value="C:cytoplasm"/>
    <property type="evidence" value="ECO:0007669"/>
    <property type="project" value="TreeGrafter"/>
</dbReference>
<gene>
    <name evidence="1" type="ORF">AB5L97_18285</name>
</gene>
<dbReference type="PANTHER" id="PTHR19288:SF46">
    <property type="entry name" value="HALOACID DEHALOGENASE-LIKE HYDROLASE DOMAIN-CONTAINING PROTEIN 2"/>
    <property type="match status" value="1"/>
</dbReference>
<organism evidence="1">
    <name type="scientific">Sinomonas puerhi</name>
    <dbReference type="NCBI Taxonomy" id="3238584"/>
    <lineage>
        <taxon>Bacteria</taxon>
        <taxon>Bacillati</taxon>
        <taxon>Actinomycetota</taxon>
        <taxon>Actinomycetes</taxon>
        <taxon>Micrococcales</taxon>
        <taxon>Micrococcaceae</taxon>
        <taxon>Sinomonas</taxon>
    </lineage>
</organism>
<reference evidence="1" key="1">
    <citation type="submission" date="2024-07" db="EMBL/GenBank/DDBJ databases">
        <authorList>
            <person name="fu j."/>
        </authorList>
    </citation>
    <scope>NUCLEOTIDE SEQUENCE</scope>
    <source>
        <strain evidence="1">P10A9</strain>
    </source>
</reference>